<keyword evidence="1" id="KW-0677">Repeat</keyword>
<dbReference type="Pfam" id="PF22939">
    <property type="entry name" value="WHD_GPIID"/>
    <property type="match status" value="1"/>
</dbReference>
<dbReference type="Proteomes" id="UP000050424">
    <property type="component" value="Unassembled WGS sequence"/>
</dbReference>
<dbReference type="InterPro" id="IPR015943">
    <property type="entry name" value="WD40/YVTN_repeat-like_dom_sf"/>
</dbReference>
<dbReference type="EMBL" id="LKCW01000244">
    <property type="protein sequence ID" value="KPM35593.1"/>
    <property type="molecule type" value="Genomic_DNA"/>
</dbReference>
<protein>
    <submittedName>
        <fullName evidence="6">Uncharacterized protein</fullName>
    </submittedName>
</protein>
<dbReference type="InterPro" id="IPR029058">
    <property type="entry name" value="AB_hydrolase_fold"/>
</dbReference>
<dbReference type="PANTHER" id="PTHR10039">
    <property type="entry name" value="AMELOGENIN"/>
    <property type="match status" value="1"/>
</dbReference>
<evidence type="ECO:0000256" key="1">
    <source>
        <dbReference type="ARBA" id="ARBA00022737"/>
    </source>
</evidence>
<name>A0A0P7AEB4_9HYPO</name>
<evidence type="ECO:0000259" key="3">
    <source>
        <dbReference type="Pfam" id="PF06985"/>
    </source>
</evidence>
<dbReference type="Pfam" id="PF26639">
    <property type="entry name" value="Het-6_barrel"/>
    <property type="match status" value="1"/>
</dbReference>
<dbReference type="Gene3D" id="3.40.50.300">
    <property type="entry name" value="P-loop containing nucleotide triphosphate hydrolases"/>
    <property type="match status" value="1"/>
</dbReference>
<dbReference type="Gene3D" id="3.40.50.1820">
    <property type="entry name" value="alpha/beta hydrolase"/>
    <property type="match status" value="1"/>
</dbReference>
<dbReference type="PANTHER" id="PTHR10039:SF16">
    <property type="entry name" value="GPI INOSITOL-DEACYLASE"/>
    <property type="match status" value="1"/>
</dbReference>
<sequence>MGSKLVYEPLGPREIRLLHLQPGEQEIHITLEPVSLDDNPEYEAISYCWGETVDMHTVYCGDASLQITNSLFTALKRLRLPNRPRTLWADAVCIDQSDIPERIEQVQLMNEIYSRPSRVLIWLGDDMSDLEGIEASIKDALTLLPPETHDSDVLREASQVMFREAARLRKEGKPNFNDHNWTPINNLLCRPWFERKWIIQEVIMADDSVPRLMLCGELQLSWEDLASIAYRLSAYGLVTSISGQSIINSRAPCMVSFFADGGRPMRALGNACMIMMLKHYRSQGNLMDCVVAASAFKCTDPRDHVYSLLTLPQHDSGLEPDYNLSIKEAIKQFACKTLERDQNLKVLGLAPHGHVAVDTPVVARLNLPSWVPDLTAQGSYNPQVSYTIRPQLFFAGGSLKKPIRISKEGTLLHLEGRFVDKVKAMATSLHEVAFPSDADIAPKQGIASRVKMWMRNWIQECSEIASGGGFTSLPASQRPGFAKAMLCETMGMRDPVPEEVISAASVYMDYLCDYFTKTFTPEEIAPIRETLLIHGPMVEQSLMVMASSRRFCTTEQSRFGQVRKEAVAGDLFCVISGAEIPYLLRPAGRETYTLIGEAYLLGVMKGEALSDDQYEEVDICLGKIEDASDFFSLTALLEIVAFIDIIASIQKCFDGQDGDCFQFSRKKKSPDTDLLADGASVSRSSTSSKLFSFPRRAKPSPTTPVQVDDGLSNPRGPLGLNLLHSPSEPEIDLIFVHGLGGCSRKTWCKDSNYWPQDWLPKEPALNNVRVLSYGYDSDYLKGTANCLNIHHIGKSFLGDLSTSPYLVSSKTRIIAIGHSMGGLVIKKAYILAKQDAAHKPLAARFAAIYFLATPHRGADSAKLLSNILRVAYDRAYVADLGRNSAAIQIINDEFRHFSASLELRSFYETQNMKHFSSPIVDPESAILGYPGEKQMPMNADHRTICKFATKFDANYVILRNALGFTVDHIRNGIPELELREKSNQMRDLKNYLGVSEVFDDDFLIVKEKRLRNSCQWISSKSSLIEWKDGKSGNNKVFCISGRPATGKSVVAGYVVDSLLEAGHSCSYFFFKDGDKSKSELGVCLRSLAFQMASSDKKARDAILDLKAGGTRLESLDERTLWRALFLRGILEKTTTQHFWVIDALDECSNTSTVFDAVFAGISNSARLRILVTSRDRADLNQGFSELSPGLLQSIAISASDTLPDLKLLIEQKIEALAVVRQEDRAMLAETILDKSKGSFLWTILVLKELRNCHSKKEMHQILAEVPRGMEALYKRTLDSMSRAVRGKELSQAVLMWAVCSIRPMTAGELNGALTLDIEDEFPNLKESIAALCGELVVLDKFGRLQMVHETAREFLLNDNLQSDFAIDKKKSHTRMAESCLRYLVGDEMKPPRTSQTRCSTGAPKKRADFAVYACTAYSYHLSMADPSAPSLFRLVEKFLESNILTWIEACAETKDLSQLIRASKHLSIYLNGHSFHDSLLREKSLELRRWATDLVQIAANFASALTTSPSAIYSLIPPCCPTSSLVYSSGREIRKLNVIGALREQWDDRVSCINLHEASVTALSYGDEFLAISFSKEGTVVLYHRTSHQEYKVLDHGEWVSFIRFKANSDLVVTCGSKRTKVWDIRSGNAIYRLESPNGPLDMDFHGNMLLVASQQNHVHCWDLDKDALQQSPRPWGDTPKPSVKPLRQCPSKVTISVGHEMLAAAYLGQPILLWDLREDSYYGTCAMKYPSGKPNTSRVETLAFNPNPDIKLLVVAYHDGNLALLDPFQDRQLECIRVNCTALAVSSNGRFLATTGVTRGMVYIYEFNTLRLLCRVGSASQSILKLCFSRDNLRIVDVRHSQCSVWEPALLQDSNHFIMSNDNEAASEPVTSSVSLKPLGEITTILAHPTAELIFCGKDNGMVLLYCRKTAAFLRTLFTHKSSVRLLLWCKQKEALLSVDNWDNIFMHKIQVSPDEFGLVNAEELFQFKFKVLTTSTIISVFVAEAAGKLVVSTLQSDHMFTMDGLHERDQVYSLSAVRKWNLHPTSPLHLVCVDGIEARIYRSTDWSELSTFPLSMGSELCVQSSTFFLFGQQQRLLVQFSDGFHHSTLKDLVVFDASEMVTEEHATSNCKQAAQSGAVDSSSQVATETGKIVTTISPNLAVCRRIVLTDGVAHIIIDMSDSGKLIFISHSSWVCSVDLGQREVEGRVASSEGYFRHFFIPDDWFPSADTVCTLAQNDVVFARRGELVVFRECFEQAEEVKAE</sequence>
<dbReference type="InterPro" id="IPR036322">
    <property type="entry name" value="WD40_repeat_dom_sf"/>
</dbReference>
<dbReference type="SUPFAM" id="SSF50978">
    <property type="entry name" value="WD40 repeat-like"/>
    <property type="match status" value="2"/>
</dbReference>
<evidence type="ECO:0000313" key="7">
    <source>
        <dbReference type="Proteomes" id="UP000050424"/>
    </source>
</evidence>
<dbReference type="InterPro" id="IPR001680">
    <property type="entry name" value="WD40_rpt"/>
</dbReference>
<evidence type="ECO:0000259" key="4">
    <source>
        <dbReference type="Pfam" id="PF22939"/>
    </source>
</evidence>
<gene>
    <name evidence="6" type="ORF">AK830_g10990</name>
</gene>
<dbReference type="SMART" id="SM00320">
    <property type="entry name" value="WD40"/>
    <property type="match status" value="7"/>
</dbReference>
<comment type="caution">
    <text evidence="6">The sequence shown here is derived from an EMBL/GenBank/DDBJ whole genome shotgun (WGS) entry which is preliminary data.</text>
</comment>
<dbReference type="Pfam" id="PF24883">
    <property type="entry name" value="NPHP3_N"/>
    <property type="match status" value="1"/>
</dbReference>
<dbReference type="InterPro" id="IPR056884">
    <property type="entry name" value="NPHP3-like_N"/>
</dbReference>
<organism evidence="6 7">
    <name type="scientific">Neonectria ditissima</name>
    <dbReference type="NCBI Taxonomy" id="78410"/>
    <lineage>
        <taxon>Eukaryota</taxon>
        <taxon>Fungi</taxon>
        <taxon>Dikarya</taxon>
        <taxon>Ascomycota</taxon>
        <taxon>Pezizomycotina</taxon>
        <taxon>Sordariomycetes</taxon>
        <taxon>Hypocreomycetidae</taxon>
        <taxon>Hypocreales</taxon>
        <taxon>Nectriaceae</taxon>
        <taxon>Neonectria</taxon>
    </lineage>
</organism>
<dbReference type="InterPro" id="IPR054471">
    <property type="entry name" value="GPIID_WHD"/>
</dbReference>
<feature type="region of interest" description="Disordered" evidence="2">
    <location>
        <begin position="685"/>
        <end position="711"/>
    </location>
</feature>
<evidence type="ECO:0000313" key="6">
    <source>
        <dbReference type="EMBL" id="KPM35593.1"/>
    </source>
</evidence>
<feature type="domain" description="Heterokaryon incompatibility" evidence="3">
    <location>
        <begin position="42"/>
        <end position="201"/>
    </location>
</feature>
<dbReference type="Gene3D" id="2.130.10.10">
    <property type="entry name" value="YVTN repeat-like/Quinoprotein amine dehydrogenase"/>
    <property type="match status" value="2"/>
</dbReference>
<keyword evidence="7" id="KW-1185">Reference proteome</keyword>
<feature type="domain" description="GPI inositol-deacylase winged helix" evidence="4">
    <location>
        <begin position="1277"/>
        <end position="1367"/>
    </location>
</feature>
<proteinExistence type="predicted"/>
<evidence type="ECO:0000259" key="5">
    <source>
        <dbReference type="Pfam" id="PF24883"/>
    </source>
</evidence>
<dbReference type="InterPro" id="IPR027417">
    <property type="entry name" value="P-loop_NTPase"/>
</dbReference>
<dbReference type="SUPFAM" id="SSF53474">
    <property type="entry name" value="alpha/beta-Hydrolases"/>
    <property type="match status" value="1"/>
</dbReference>
<accession>A0A0P7AEB4</accession>
<dbReference type="OrthoDB" id="194358at2759"/>
<dbReference type="Pfam" id="PF06985">
    <property type="entry name" value="HET"/>
    <property type="match status" value="1"/>
</dbReference>
<evidence type="ECO:0000256" key="2">
    <source>
        <dbReference type="SAM" id="MobiDB-lite"/>
    </source>
</evidence>
<reference evidence="6 7" key="1">
    <citation type="submission" date="2015-09" db="EMBL/GenBank/DDBJ databases">
        <title>Draft genome of a European isolate of the apple canker pathogen Neonectria ditissima.</title>
        <authorList>
            <person name="Gomez-Cortecero A."/>
            <person name="Harrison R.J."/>
            <person name="Armitage A.D."/>
        </authorList>
    </citation>
    <scope>NUCLEOTIDE SEQUENCE [LARGE SCALE GENOMIC DNA]</scope>
    <source>
        <strain evidence="6 7">R09/05</strain>
    </source>
</reference>
<feature type="domain" description="Nephrocystin 3-like N-terminal" evidence="5">
    <location>
        <begin position="1012"/>
        <end position="1174"/>
    </location>
</feature>
<dbReference type="InterPro" id="IPR010730">
    <property type="entry name" value="HET"/>
</dbReference>
<dbReference type="Pfam" id="PF00400">
    <property type="entry name" value="WD40"/>
    <property type="match status" value="1"/>
</dbReference>
<dbReference type="SUPFAM" id="SSF52540">
    <property type="entry name" value="P-loop containing nucleoside triphosphate hydrolases"/>
    <property type="match status" value="1"/>
</dbReference>